<organism evidence="7 8">
    <name type="scientific">Helicobacter enhydrae</name>
    <dbReference type="NCBI Taxonomy" id="222136"/>
    <lineage>
        <taxon>Bacteria</taxon>
        <taxon>Pseudomonadati</taxon>
        <taxon>Campylobacterota</taxon>
        <taxon>Epsilonproteobacteria</taxon>
        <taxon>Campylobacterales</taxon>
        <taxon>Helicobacteraceae</taxon>
        <taxon>Helicobacter</taxon>
    </lineage>
</organism>
<dbReference type="InterPro" id="IPR028939">
    <property type="entry name" value="P5C_Rdtase_cat_N"/>
</dbReference>
<dbReference type="PANTHER" id="PTHR11645:SF0">
    <property type="entry name" value="PYRROLINE-5-CARBOXYLATE REDUCTASE 3"/>
    <property type="match status" value="1"/>
</dbReference>
<keyword evidence="3 4" id="KW-0560">Oxidoreductase</keyword>
<evidence type="ECO:0000313" key="7">
    <source>
        <dbReference type="EMBL" id="ANV97832.1"/>
    </source>
</evidence>
<gene>
    <name evidence="4" type="primary">proC</name>
    <name evidence="7" type="ORF">BBW65_03000</name>
</gene>
<dbReference type="KEGG" id="het:BBW65_03000"/>
<comment type="pathway">
    <text evidence="4">Amino-acid biosynthesis; L-proline biosynthesis; L-proline from L-glutamate 5-semialdehyde: step 1/1.</text>
</comment>
<dbReference type="Gene3D" id="3.40.50.720">
    <property type="entry name" value="NAD(P)-binding Rossmann-like Domain"/>
    <property type="match status" value="1"/>
</dbReference>
<sequence length="266" mass="29067">MKTIAIVGYGNLATSIFKGFATNPKISQYDFFVHGRHLDKAQEFANKFPKLKIQAIETLEILKDCNPIIILCVKPKGLSYFTFYHQAYLIYSVMAGVEIAQIKQYFQNASFYARAMPNVGASAGHSSTAVFLQHQNQDTQEATQILQNLTDSFGATIFLNDEMLIDSSIATSGSTPAFLSLVAEGLIDAGVREGIDHATSVKLVQNTFEGFAKLLKTHTPQEIKTLVTSPAGTTAQGLAYLESKAFKGIIQEAGHQAVLKAQKKTH</sequence>
<dbReference type="SUPFAM" id="SSF48179">
    <property type="entry name" value="6-phosphogluconate dehydrogenase C-terminal domain-like"/>
    <property type="match status" value="1"/>
</dbReference>
<evidence type="ECO:0000313" key="8">
    <source>
        <dbReference type="Proteomes" id="UP000092884"/>
    </source>
</evidence>
<dbReference type="SUPFAM" id="SSF51735">
    <property type="entry name" value="NAD(P)-binding Rossmann-fold domains"/>
    <property type="match status" value="1"/>
</dbReference>
<comment type="function">
    <text evidence="4">Catalyzes the reduction of 1-pyrroline-5-carboxylate (PCA) to L-proline.</text>
</comment>
<keyword evidence="8" id="KW-1185">Reference proteome</keyword>
<proteinExistence type="inferred from homology"/>
<evidence type="ECO:0000256" key="2">
    <source>
        <dbReference type="ARBA" id="ARBA00022857"/>
    </source>
</evidence>
<dbReference type="RefSeq" id="WP_066339501.1">
    <property type="nucleotide sequence ID" value="NZ_CP016503.1"/>
</dbReference>
<keyword evidence="4" id="KW-0641">Proline biosynthesis</keyword>
<dbReference type="Pfam" id="PF14748">
    <property type="entry name" value="P5CR_dimer"/>
    <property type="match status" value="1"/>
</dbReference>
<keyword evidence="4" id="KW-0028">Amino-acid biosynthesis</keyword>
<comment type="catalytic activity">
    <reaction evidence="4">
        <text>L-proline + NAD(+) = (S)-1-pyrroline-5-carboxylate + NADH + 2 H(+)</text>
        <dbReference type="Rhea" id="RHEA:14105"/>
        <dbReference type="ChEBI" id="CHEBI:15378"/>
        <dbReference type="ChEBI" id="CHEBI:17388"/>
        <dbReference type="ChEBI" id="CHEBI:57540"/>
        <dbReference type="ChEBI" id="CHEBI:57945"/>
        <dbReference type="ChEBI" id="CHEBI:60039"/>
        <dbReference type="EC" id="1.5.1.2"/>
    </reaction>
</comment>
<comment type="similarity">
    <text evidence="1 4">Belongs to the pyrroline-5-carboxylate reductase family.</text>
</comment>
<evidence type="ECO:0000259" key="5">
    <source>
        <dbReference type="Pfam" id="PF03807"/>
    </source>
</evidence>
<dbReference type="PIRSF" id="PIRSF000193">
    <property type="entry name" value="Pyrrol-5-carb_rd"/>
    <property type="match status" value="1"/>
</dbReference>
<accession>A0A1B1U554</accession>
<dbReference type="InterPro" id="IPR008927">
    <property type="entry name" value="6-PGluconate_DH-like_C_sf"/>
</dbReference>
<dbReference type="InterPro" id="IPR029036">
    <property type="entry name" value="P5CR_dimer"/>
</dbReference>
<dbReference type="Pfam" id="PF03807">
    <property type="entry name" value="F420_oxidored"/>
    <property type="match status" value="1"/>
</dbReference>
<dbReference type="EC" id="1.5.1.2" evidence="4"/>
<evidence type="ECO:0000256" key="4">
    <source>
        <dbReference type="HAMAP-Rule" id="MF_01925"/>
    </source>
</evidence>
<feature type="domain" description="Pyrroline-5-carboxylate reductase catalytic N-terminal" evidence="5">
    <location>
        <begin position="3"/>
        <end position="78"/>
    </location>
</feature>
<dbReference type="EMBL" id="CP016503">
    <property type="protein sequence ID" value="ANV97832.1"/>
    <property type="molecule type" value="Genomic_DNA"/>
</dbReference>
<comment type="catalytic activity">
    <reaction evidence="4">
        <text>L-proline + NADP(+) = (S)-1-pyrroline-5-carboxylate + NADPH + 2 H(+)</text>
        <dbReference type="Rhea" id="RHEA:14109"/>
        <dbReference type="ChEBI" id="CHEBI:15378"/>
        <dbReference type="ChEBI" id="CHEBI:17388"/>
        <dbReference type="ChEBI" id="CHEBI:57783"/>
        <dbReference type="ChEBI" id="CHEBI:58349"/>
        <dbReference type="ChEBI" id="CHEBI:60039"/>
        <dbReference type="EC" id="1.5.1.2"/>
    </reaction>
</comment>
<dbReference type="GO" id="GO:0055129">
    <property type="term" value="P:L-proline biosynthetic process"/>
    <property type="evidence" value="ECO:0007669"/>
    <property type="project" value="UniProtKB-UniRule"/>
</dbReference>
<evidence type="ECO:0000256" key="1">
    <source>
        <dbReference type="ARBA" id="ARBA00005525"/>
    </source>
</evidence>
<dbReference type="AlphaFoldDB" id="A0A1B1U554"/>
<dbReference type="STRING" id="222136.BBW65_03000"/>
<dbReference type="PANTHER" id="PTHR11645">
    <property type="entry name" value="PYRROLINE-5-CARBOXYLATE REDUCTASE"/>
    <property type="match status" value="1"/>
</dbReference>
<dbReference type="Gene3D" id="1.10.3730.10">
    <property type="entry name" value="ProC C-terminal domain-like"/>
    <property type="match status" value="1"/>
</dbReference>
<dbReference type="InterPro" id="IPR000304">
    <property type="entry name" value="Pyrroline-COOH_reductase"/>
</dbReference>
<name>A0A1B1U554_9HELI</name>
<dbReference type="PROSITE" id="PS00521">
    <property type="entry name" value="P5CR"/>
    <property type="match status" value="1"/>
</dbReference>
<comment type="subcellular location">
    <subcellularLocation>
        <location evidence="4">Cytoplasm</location>
    </subcellularLocation>
</comment>
<dbReference type="Proteomes" id="UP000092884">
    <property type="component" value="Chromosome"/>
</dbReference>
<dbReference type="GO" id="GO:0004735">
    <property type="term" value="F:pyrroline-5-carboxylate reductase activity"/>
    <property type="evidence" value="ECO:0007669"/>
    <property type="project" value="UniProtKB-UniRule"/>
</dbReference>
<keyword evidence="2 4" id="KW-0521">NADP</keyword>
<evidence type="ECO:0000256" key="3">
    <source>
        <dbReference type="ARBA" id="ARBA00023002"/>
    </source>
</evidence>
<evidence type="ECO:0000259" key="6">
    <source>
        <dbReference type="Pfam" id="PF14748"/>
    </source>
</evidence>
<dbReference type="InterPro" id="IPR036291">
    <property type="entry name" value="NAD(P)-bd_dom_sf"/>
</dbReference>
<dbReference type="GO" id="GO:0005737">
    <property type="term" value="C:cytoplasm"/>
    <property type="evidence" value="ECO:0007669"/>
    <property type="project" value="UniProtKB-SubCell"/>
</dbReference>
<feature type="domain" description="Pyrroline-5-carboxylate reductase dimerisation" evidence="6">
    <location>
        <begin position="162"/>
        <end position="263"/>
    </location>
</feature>
<protein>
    <recommendedName>
        <fullName evidence="4">Pyrroline-5-carboxylate reductase</fullName>
        <shortName evidence="4">P5C reductase</shortName>
        <shortName evidence="4">P5CR</shortName>
        <ecNumber evidence="4">1.5.1.2</ecNumber>
    </recommendedName>
    <alternativeName>
        <fullName evidence="4">PCA reductase</fullName>
    </alternativeName>
</protein>
<reference evidence="8" key="1">
    <citation type="submission" date="2016-07" db="EMBL/GenBank/DDBJ databases">
        <authorList>
            <person name="Florea S."/>
            <person name="Webb J.S."/>
            <person name="Jaromczyk J."/>
            <person name="Schardl C.L."/>
        </authorList>
    </citation>
    <scope>NUCLEOTIDE SEQUENCE [LARGE SCALE GENOMIC DNA]</scope>
    <source>
        <strain evidence="8">MIT 01-6242</strain>
    </source>
</reference>
<dbReference type="InterPro" id="IPR053790">
    <property type="entry name" value="P5CR-like_CS"/>
</dbReference>
<keyword evidence="4" id="KW-0963">Cytoplasm</keyword>
<dbReference type="HAMAP" id="MF_01925">
    <property type="entry name" value="P5C_reductase"/>
    <property type="match status" value="1"/>
</dbReference>
<dbReference type="OrthoDB" id="9805754at2"/>
<dbReference type="UniPathway" id="UPA00098">
    <property type="reaction ID" value="UER00361"/>
</dbReference>